<reference evidence="7" key="1">
    <citation type="journal article" date="2023" name="Mol. Biol. Evol.">
        <title>Third-Generation Sequencing Reveals the Adaptive Role of the Epigenome in Three Deep-Sea Polychaetes.</title>
        <authorList>
            <person name="Perez M."/>
            <person name="Aroh O."/>
            <person name="Sun Y."/>
            <person name="Lan Y."/>
            <person name="Juniper S.K."/>
            <person name="Young C.R."/>
            <person name="Angers B."/>
            <person name="Qian P.Y."/>
        </authorList>
    </citation>
    <scope>NUCLEOTIDE SEQUENCE</scope>
    <source>
        <strain evidence="7">P08H-3</strain>
    </source>
</reference>
<feature type="compositionally biased region" description="Polar residues" evidence="4">
    <location>
        <begin position="1299"/>
        <end position="1308"/>
    </location>
</feature>
<dbReference type="CDD" id="cd06684">
    <property type="entry name" value="PDZ3_GRIP1-2-like"/>
    <property type="match status" value="1"/>
</dbReference>
<dbReference type="InterPro" id="IPR043545">
    <property type="entry name" value="GRIP1/2"/>
</dbReference>
<dbReference type="Pfam" id="PF00595">
    <property type="entry name" value="PDZ"/>
    <property type="match status" value="7"/>
</dbReference>
<dbReference type="CDD" id="cd06682">
    <property type="entry name" value="PDZ5_GRIP1-2-like"/>
    <property type="match status" value="1"/>
</dbReference>
<evidence type="ECO:0000256" key="2">
    <source>
        <dbReference type="ARBA" id="ARBA00022490"/>
    </source>
</evidence>
<dbReference type="EMBL" id="JAODUP010000609">
    <property type="protein sequence ID" value="KAK2146422.1"/>
    <property type="molecule type" value="Genomic_DNA"/>
</dbReference>
<dbReference type="PROSITE" id="PS50106">
    <property type="entry name" value="PDZ"/>
    <property type="match status" value="7"/>
</dbReference>
<dbReference type="GO" id="GO:0005737">
    <property type="term" value="C:cytoplasm"/>
    <property type="evidence" value="ECO:0007669"/>
    <property type="project" value="UniProtKB-SubCell"/>
</dbReference>
<feature type="domain" description="PDZ" evidence="6">
    <location>
        <begin position="281"/>
        <end position="367"/>
    </location>
</feature>
<feature type="compositionally biased region" description="Low complexity" evidence="4">
    <location>
        <begin position="1263"/>
        <end position="1279"/>
    </location>
</feature>
<feature type="domain" description="PDZ" evidence="6">
    <location>
        <begin position="224"/>
        <end position="265"/>
    </location>
</feature>
<feature type="compositionally biased region" description="Polar residues" evidence="4">
    <location>
        <begin position="1142"/>
        <end position="1151"/>
    </location>
</feature>
<evidence type="ECO:0000256" key="1">
    <source>
        <dbReference type="ARBA" id="ARBA00004496"/>
    </source>
</evidence>
<dbReference type="CDD" id="cd06681">
    <property type="entry name" value="PDZ2_GRIP1-2-like"/>
    <property type="match status" value="1"/>
</dbReference>
<keyword evidence="5" id="KW-0732">Signal</keyword>
<sequence>MSGFPLTLVLFDVASSAEKTIEEQPSWSCQSERDVDWGWLSLGVLTKTVHQECLIFDLEASLKVLKRPEIILVTVQKNFETLTVQRLDYCTGNISALWFNSKCYPCVCEFLQDGHQSRPCGPGSQWQNIMRNLENASQMLCSSPWLDDSQANTSISGVSLLFIVLSGCSIHWQSSSCWLQSKCRTTSSCRNGFTSRLEEAQFFWSRIVAAHNASIIDKSLSDALEVGDYIISVNGIKTAYLRHDEIISLIKNAEESVILEVEYELPEPPQTTFSVICKRIEVCLQRDADTFGFTLRGGLHDDPTKCRPLTITQIRPGSVTDREGTLKVGDRILSIDGVNVTQSSLAEALAILKHSEDETHLLVEYDVSVIDAVQNSQGPLLVEIDKTPGCSLGIELAATKFRGQTVLCIDHIQPASIADRCGALHLGDHILAIDDTSLEHMTVAEASQLLKASMGELIRLEILPAVQLRGINTDTELTRRGQDFSKTGIVDTLLCINYMQKLNMHLKSVVSYSEGIGGAIWCTDSYRNVPVDPDLDGVHSASATSLNSLQSFNTFTSMTTQVGSAIVPPTSTVASLGFSRTSTLRSSWANRYKKTNSDTCLYQGANSPDLDSTMNFEAQSLTDPYSGNGAEGGVPWFASLTSAGTYASVVLPHHQVCRTETIEVMLIADHRGFGLILENGGCDTEILLDPPIVTFIEPRSAAQRCGIIQEGDRILAINDVSLENKTLEEANRMLKESGVKVLLQVEFDVAESIIPSSGIFVVKLAKRGSGLGITINSPNNRKPGDPLLITDVKKGSVAHRTGTIQPGDRLLAIDNVRMDNCSLEDAAQVLQNSEDIVKLKIRKDETFADEPDPTTTITYTVELPKFGGPLGITISGTEEPFDPIYISSLAEGGLAEKTGALHVGDRILAINGQSLRGRPLPDAIQLLQNARDTVMLKITRPAKPKDKNGVAGKSHDSVDSALESWDSSGLDSNNMKVGPRGLEVHREGSGSSGIHSQDNQPCRPKGGGSTYCDLSNELHLEDEDHFELHSPSVSAPPSCASDIDEWSRQLDELDHFSQAEVIQDAELDSEHSVRAMANHLPAMKPLTSTGLSSLPKLQLDTSNISQRSSHSLNTKLSSLADQQSMHSGSGSLSTRGTDDHSATSSKTSSHRVITADMHLREVEEQLQNIFTPTPVELLRVTLHRRTESESFGFGLSDGVYEKGVYISAIQPGGPADVQGKLRPYDRLLQVNDVRTKDLDCHQVVPMIARSGLKVKLVLSRNPLASTPTSTPASSPHSTLQTSPQKRVHIQGGKEMALANATNRRQGTQSRKEDRDDEEGLIWKPQYGLQS</sequence>
<dbReference type="PANTHER" id="PTHR46227">
    <property type="entry name" value="GLUTAMATE RECEPTOR-INTERACTING PROTEIN GRIP"/>
    <property type="match status" value="1"/>
</dbReference>
<organism evidence="7 8">
    <name type="scientific">Paralvinella palmiformis</name>
    <dbReference type="NCBI Taxonomy" id="53620"/>
    <lineage>
        <taxon>Eukaryota</taxon>
        <taxon>Metazoa</taxon>
        <taxon>Spiralia</taxon>
        <taxon>Lophotrochozoa</taxon>
        <taxon>Annelida</taxon>
        <taxon>Polychaeta</taxon>
        <taxon>Sedentaria</taxon>
        <taxon>Canalipalpata</taxon>
        <taxon>Terebellida</taxon>
        <taxon>Terebelliformia</taxon>
        <taxon>Alvinellidae</taxon>
        <taxon>Paralvinella</taxon>
    </lineage>
</organism>
<feature type="domain" description="PDZ" evidence="6">
    <location>
        <begin position="663"/>
        <end position="749"/>
    </location>
</feature>
<keyword evidence="3" id="KW-0677">Repeat</keyword>
<comment type="subcellular location">
    <subcellularLocation>
        <location evidence="1">Cytoplasm</location>
    </subcellularLocation>
</comment>
<feature type="compositionally biased region" description="Polar residues" evidence="4">
    <location>
        <begin position="965"/>
        <end position="975"/>
    </location>
</feature>
<evidence type="ECO:0000256" key="5">
    <source>
        <dbReference type="SAM" id="SignalP"/>
    </source>
</evidence>
<protein>
    <recommendedName>
        <fullName evidence="6">PDZ domain-containing protein</fullName>
    </recommendedName>
</protein>
<feature type="region of interest" description="Disordered" evidence="4">
    <location>
        <begin position="943"/>
        <end position="1006"/>
    </location>
</feature>
<feature type="domain" description="PDZ" evidence="6">
    <location>
        <begin position="381"/>
        <end position="457"/>
    </location>
</feature>
<evidence type="ECO:0000256" key="3">
    <source>
        <dbReference type="ARBA" id="ARBA00022737"/>
    </source>
</evidence>
<feature type="chain" id="PRO_5042131954" description="PDZ domain-containing protein" evidence="5">
    <location>
        <begin position="17"/>
        <end position="1330"/>
    </location>
</feature>
<dbReference type="FunFam" id="2.30.42.10:FF:000023">
    <property type="entry name" value="Glutamate receptor interacting protein 1"/>
    <property type="match status" value="1"/>
</dbReference>
<dbReference type="Proteomes" id="UP001208570">
    <property type="component" value="Unassembled WGS sequence"/>
</dbReference>
<evidence type="ECO:0000313" key="8">
    <source>
        <dbReference type="Proteomes" id="UP001208570"/>
    </source>
</evidence>
<keyword evidence="2" id="KW-0963">Cytoplasm</keyword>
<feature type="domain" description="PDZ" evidence="6">
    <location>
        <begin position="1179"/>
        <end position="1262"/>
    </location>
</feature>
<dbReference type="CDD" id="cd06685">
    <property type="entry name" value="PDZ7_GRIP1-2-like"/>
    <property type="match status" value="1"/>
</dbReference>
<comment type="caution">
    <text evidence="7">The sequence shown here is derived from an EMBL/GenBank/DDBJ whole genome shotgun (WGS) entry which is preliminary data.</text>
</comment>
<dbReference type="InterPro" id="IPR001478">
    <property type="entry name" value="PDZ"/>
</dbReference>
<dbReference type="CDD" id="cd06683">
    <property type="entry name" value="PDZ6_GRIP1-2-like"/>
    <property type="match status" value="1"/>
</dbReference>
<feature type="domain" description="PDZ" evidence="6">
    <location>
        <begin position="761"/>
        <end position="845"/>
    </location>
</feature>
<proteinExistence type="predicted"/>
<keyword evidence="8" id="KW-1185">Reference proteome</keyword>
<evidence type="ECO:0000259" key="6">
    <source>
        <dbReference type="PROSITE" id="PS50106"/>
    </source>
</evidence>
<feature type="domain" description="PDZ" evidence="6">
    <location>
        <begin position="860"/>
        <end position="942"/>
    </location>
</feature>
<feature type="region of interest" description="Disordered" evidence="4">
    <location>
        <begin position="1103"/>
        <end position="1152"/>
    </location>
</feature>
<feature type="compositionally biased region" description="Basic and acidic residues" evidence="4">
    <location>
        <begin position="943"/>
        <end position="958"/>
    </location>
</feature>
<gene>
    <name evidence="7" type="ORF">LSH36_609g00006</name>
</gene>
<evidence type="ECO:0000256" key="4">
    <source>
        <dbReference type="SAM" id="MobiDB-lite"/>
    </source>
</evidence>
<accession>A0AAD9MUM7</accession>
<feature type="region of interest" description="Disordered" evidence="4">
    <location>
        <begin position="1263"/>
        <end position="1330"/>
    </location>
</feature>
<evidence type="ECO:0000313" key="7">
    <source>
        <dbReference type="EMBL" id="KAK2146422.1"/>
    </source>
</evidence>
<dbReference type="GO" id="GO:0098887">
    <property type="term" value="P:neurotransmitter receptor transport, endosome to postsynaptic membrane"/>
    <property type="evidence" value="ECO:0007669"/>
    <property type="project" value="TreeGrafter"/>
</dbReference>
<dbReference type="SMART" id="SM00228">
    <property type="entry name" value="PDZ"/>
    <property type="match status" value="7"/>
</dbReference>
<dbReference type="InterPro" id="IPR036034">
    <property type="entry name" value="PDZ_sf"/>
</dbReference>
<name>A0AAD9MUM7_9ANNE</name>
<dbReference type="Gene3D" id="2.30.42.10">
    <property type="match status" value="7"/>
</dbReference>
<feature type="compositionally biased region" description="Polar residues" evidence="4">
    <location>
        <begin position="1103"/>
        <end position="1135"/>
    </location>
</feature>
<dbReference type="SUPFAM" id="SSF50156">
    <property type="entry name" value="PDZ domain-like"/>
    <property type="match status" value="7"/>
</dbReference>
<dbReference type="PANTHER" id="PTHR46227:SF2">
    <property type="entry name" value="FI03335P"/>
    <property type="match status" value="1"/>
</dbReference>
<feature type="signal peptide" evidence="5">
    <location>
        <begin position="1"/>
        <end position="16"/>
    </location>
</feature>